<evidence type="ECO:0008006" key="5">
    <source>
        <dbReference type="Google" id="ProtNLM"/>
    </source>
</evidence>
<dbReference type="InterPro" id="IPR027038">
    <property type="entry name" value="RanGap"/>
</dbReference>
<dbReference type="GeneID" id="18817623"/>
<evidence type="ECO:0000256" key="1">
    <source>
        <dbReference type="ARBA" id="ARBA00022468"/>
    </source>
</evidence>
<dbReference type="AlphaFoldDB" id="F8NIL2"/>
<keyword evidence="2" id="KW-0433">Leucine-rich repeat</keyword>
<name>F8NIL2_SERL9</name>
<dbReference type="GO" id="GO:0005634">
    <property type="term" value="C:nucleus"/>
    <property type="evidence" value="ECO:0007669"/>
    <property type="project" value="TreeGrafter"/>
</dbReference>
<dbReference type="GO" id="GO:0031267">
    <property type="term" value="F:small GTPase binding"/>
    <property type="evidence" value="ECO:0007669"/>
    <property type="project" value="TreeGrafter"/>
</dbReference>
<dbReference type="KEGG" id="sla:SERLADRAFT_458023"/>
<dbReference type="PANTHER" id="PTHR24113:SF12">
    <property type="entry name" value="RAN GTPASE-ACTIVATING PROTEIN 1"/>
    <property type="match status" value="1"/>
</dbReference>
<evidence type="ECO:0000313" key="4">
    <source>
        <dbReference type="EMBL" id="EGO29774.1"/>
    </source>
</evidence>
<dbReference type="SMART" id="SM00368">
    <property type="entry name" value="LRR_RI"/>
    <property type="match status" value="4"/>
</dbReference>
<dbReference type="GO" id="GO:0006913">
    <property type="term" value="P:nucleocytoplasmic transport"/>
    <property type="evidence" value="ECO:0007669"/>
    <property type="project" value="TreeGrafter"/>
</dbReference>
<organism>
    <name type="scientific">Serpula lacrymans var. lacrymans (strain S7.9)</name>
    <name type="common">Dry rot fungus</name>
    <dbReference type="NCBI Taxonomy" id="578457"/>
    <lineage>
        <taxon>Eukaryota</taxon>
        <taxon>Fungi</taxon>
        <taxon>Dikarya</taxon>
        <taxon>Basidiomycota</taxon>
        <taxon>Agaricomycotina</taxon>
        <taxon>Agaricomycetes</taxon>
        <taxon>Agaricomycetidae</taxon>
        <taxon>Boletales</taxon>
        <taxon>Coniophorineae</taxon>
        <taxon>Serpulaceae</taxon>
        <taxon>Serpula</taxon>
    </lineage>
</organism>
<dbReference type="SUPFAM" id="SSF52047">
    <property type="entry name" value="RNI-like"/>
    <property type="match status" value="1"/>
</dbReference>
<evidence type="ECO:0000256" key="2">
    <source>
        <dbReference type="ARBA" id="ARBA00022614"/>
    </source>
</evidence>
<dbReference type="GO" id="GO:0048471">
    <property type="term" value="C:perinuclear region of cytoplasm"/>
    <property type="evidence" value="ECO:0007669"/>
    <property type="project" value="TreeGrafter"/>
</dbReference>
<dbReference type="PANTHER" id="PTHR24113">
    <property type="entry name" value="RAN GTPASE-ACTIVATING PROTEIN 1"/>
    <property type="match status" value="1"/>
</dbReference>
<sequence>MARLMQIRFTSSTSNRRPYGGDRATIRCSPHPKVRNFSARLASTISATTITYSLQHRDHVHRLDAGNSCLGDNGCVHLFRFLTSPAGQKYRNSITELYLTSNEIGAKGLQALSAYLSGNEVLRELCLSGNPLATDPDTVIAFAAALNTSRLCTLHLIHNGELSDDFVSLFLPQLTTPYLRQLNMSAIGMTRMSVPVIIKYVSSAVCRLEGLQCNANSLTLPGARDIVSAIEEHNYSLWKVTLDDLHIDTDHDGEERMQAWQGTLDSVCRRNSQMKKKIRAEALMLLCSARALFLRSGSHSMPSGVISGTFKRRSKPLSPFFDLPPELQSVIMSLLAPTLSSRQRARICEYAADYRTLPRLDLTGAKVGFSTRLSSLARYGFTRSPQTHVAIIQARDAVDEGSVVVLEGTWRPCASWECACRGPARRECATLRRWQREMRDIWLTQVGCVVYEPAL</sequence>
<dbReference type="InterPro" id="IPR032675">
    <property type="entry name" value="LRR_dom_sf"/>
</dbReference>
<evidence type="ECO:0000256" key="3">
    <source>
        <dbReference type="ARBA" id="ARBA00022737"/>
    </source>
</evidence>
<dbReference type="GO" id="GO:0005096">
    <property type="term" value="F:GTPase activator activity"/>
    <property type="evidence" value="ECO:0007669"/>
    <property type="project" value="UniProtKB-KW"/>
</dbReference>
<dbReference type="GO" id="GO:0005829">
    <property type="term" value="C:cytosol"/>
    <property type="evidence" value="ECO:0007669"/>
    <property type="project" value="TreeGrafter"/>
</dbReference>
<accession>F8NIL2</accession>
<protein>
    <recommendedName>
        <fullName evidence="5">F-box domain-containing protein</fullName>
    </recommendedName>
</protein>
<keyword evidence="3" id="KW-0677">Repeat</keyword>
<dbReference type="InterPro" id="IPR001611">
    <property type="entry name" value="Leu-rich_rpt"/>
</dbReference>
<dbReference type="Proteomes" id="UP000008064">
    <property type="component" value="Unassembled WGS sequence"/>
</dbReference>
<gene>
    <name evidence="4" type="ORF">SERLADRAFT_458023</name>
</gene>
<dbReference type="OrthoDB" id="120976at2759"/>
<proteinExistence type="predicted"/>
<dbReference type="HOGENOM" id="CLU_028411_0_0_1"/>
<dbReference type="Pfam" id="PF13516">
    <property type="entry name" value="LRR_6"/>
    <property type="match status" value="1"/>
</dbReference>
<reference evidence="4" key="1">
    <citation type="submission" date="2011-04" db="EMBL/GenBank/DDBJ databases">
        <title>Evolution of plant cell wall degrading machinery underlies the functional diversity of forest fungi.</title>
        <authorList>
            <consortium name="US DOE Joint Genome Institute (JGI-PGF)"/>
            <person name="Eastwood D.C."/>
            <person name="Floudas D."/>
            <person name="Binder M."/>
            <person name="Majcherczyk A."/>
            <person name="Schneider P."/>
            <person name="Aerts A."/>
            <person name="Asiegbu F.O."/>
            <person name="Baker S.E."/>
            <person name="Barry K."/>
            <person name="Bendiksby M."/>
            <person name="Blumentritt M."/>
            <person name="Coutinho P.M."/>
            <person name="Cullen D."/>
            <person name="Cullen D."/>
            <person name="Gathman A."/>
            <person name="Goodell B."/>
            <person name="Henrissat B."/>
            <person name="Ihrmark K."/>
            <person name="Kauserud H."/>
            <person name="Kohler A."/>
            <person name="LaButti K."/>
            <person name="Lapidus A."/>
            <person name="Lavin J.L."/>
            <person name="Lee Y.-H."/>
            <person name="Lindquist E."/>
            <person name="Lilly W."/>
            <person name="Lucas S."/>
            <person name="Morin E."/>
            <person name="Murat C."/>
            <person name="Oguiza J.A."/>
            <person name="Park J."/>
            <person name="Pisabarro A.G."/>
            <person name="Riley R."/>
            <person name="Rosling A."/>
            <person name="Salamov A."/>
            <person name="Schmidt O."/>
            <person name="Schmutz J."/>
            <person name="Skrede I."/>
            <person name="Stenlid J."/>
            <person name="Wiebenga A."/>
            <person name="Xie X."/>
            <person name="Kues U."/>
            <person name="Hibbett D.S."/>
            <person name="Hoffmeister D."/>
            <person name="Hogberg N."/>
            <person name="Martin F."/>
            <person name="Grigoriev I.V."/>
            <person name="Watkinson S.C."/>
        </authorList>
    </citation>
    <scope>NUCLEOTIDE SEQUENCE</scope>
    <source>
        <strain evidence="4">S7.9</strain>
    </source>
</reference>
<dbReference type="EMBL" id="GL945429">
    <property type="protein sequence ID" value="EGO29774.1"/>
    <property type="molecule type" value="Genomic_DNA"/>
</dbReference>
<dbReference type="RefSeq" id="XP_007314016.1">
    <property type="nucleotide sequence ID" value="XM_007313954.1"/>
</dbReference>
<dbReference type="Gene3D" id="3.80.10.10">
    <property type="entry name" value="Ribonuclease Inhibitor"/>
    <property type="match status" value="1"/>
</dbReference>
<keyword evidence="1" id="KW-0343">GTPase activation</keyword>